<accession>A0ABP8NYU5</accession>
<gene>
    <name evidence="2" type="ORF">GCM10023094_12490</name>
</gene>
<sequence length="126" mass="13014">MRPPSRWTESTPPAGARTVGAEERRPCQFGSGEGGIECELGISAANRIRAPYTHLPTFHPLGLLGGDDPSFQPARVAAVAVAAALLFPRAPATVHLDAGVIPLDGGDPDLLRAGLGDNITALLGEL</sequence>
<reference evidence="3" key="1">
    <citation type="journal article" date="2019" name="Int. J. Syst. Evol. Microbiol.">
        <title>The Global Catalogue of Microorganisms (GCM) 10K type strain sequencing project: providing services to taxonomists for standard genome sequencing and annotation.</title>
        <authorList>
            <consortium name="The Broad Institute Genomics Platform"/>
            <consortium name="The Broad Institute Genome Sequencing Center for Infectious Disease"/>
            <person name="Wu L."/>
            <person name="Ma J."/>
        </authorList>
    </citation>
    <scope>NUCLEOTIDE SEQUENCE [LARGE SCALE GENOMIC DNA]</scope>
    <source>
        <strain evidence="3">JCM 32206</strain>
    </source>
</reference>
<evidence type="ECO:0000313" key="3">
    <source>
        <dbReference type="Proteomes" id="UP001501183"/>
    </source>
</evidence>
<proteinExistence type="predicted"/>
<protein>
    <submittedName>
        <fullName evidence="2">Uncharacterized protein</fullName>
    </submittedName>
</protein>
<keyword evidence="3" id="KW-1185">Reference proteome</keyword>
<feature type="region of interest" description="Disordered" evidence="1">
    <location>
        <begin position="1"/>
        <end position="26"/>
    </location>
</feature>
<dbReference type="Proteomes" id="UP001501183">
    <property type="component" value="Unassembled WGS sequence"/>
</dbReference>
<evidence type="ECO:0000313" key="2">
    <source>
        <dbReference type="EMBL" id="GAA4475300.1"/>
    </source>
</evidence>
<evidence type="ECO:0000256" key="1">
    <source>
        <dbReference type="SAM" id="MobiDB-lite"/>
    </source>
</evidence>
<organism evidence="2 3">
    <name type="scientific">Rhodococcus olei</name>
    <dbReference type="NCBI Taxonomy" id="2161675"/>
    <lineage>
        <taxon>Bacteria</taxon>
        <taxon>Bacillati</taxon>
        <taxon>Actinomycetota</taxon>
        <taxon>Actinomycetes</taxon>
        <taxon>Mycobacteriales</taxon>
        <taxon>Nocardiaceae</taxon>
        <taxon>Rhodococcus</taxon>
    </lineage>
</organism>
<name>A0ABP8NYU5_9NOCA</name>
<comment type="caution">
    <text evidence="2">The sequence shown here is derived from an EMBL/GenBank/DDBJ whole genome shotgun (WGS) entry which is preliminary data.</text>
</comment>
<dbReference type="EMBL" id="BAABFB010000026">
    <property type="protein sequence ID" value="GAA4475300.1"/>
    <property type="molecule type" value="Genomic_DNA"/>
</dbReference>